<dbReference type="EMBL" id="SJPV01000007">
    <property type="protein sequence ID" value="TWU34841.1"/>
    <property type="molecule type" value="Genomic_DNA"/>
</dbReference>
<feature type="signal peptide" evidence="1">
    <location>
        <begin position="1"/>
        <end position="24"/>
    </location>
</feature>
<evidence type="ECO:0000313" key="2">
    <source>
        <dbReference type="EMBL" id="TWU34841.1"/>
    </source>
</evidence>
<organism evidence="2 3">
    <name type="scientific">Novipirellula artificiosorum</name>
    <dbReference type="NCBI Taxonomy" id="2528016"/>
    <lineage>
        <taxon>Bacteria</taxon>
        <taxon>Pseudomonadati</taxon>
        <taxon>Planctomycetota</taxon>
        <taxon>Planctomycetia</taxon>
        <taxon>Pirellulales</taxon>
        <taxon>Pirellulaceae</taxon>
        <taxon>Novipirellula</taxon>
    </lineage>
</organism>
<gene>
    <name evidence="2" type="ORF">Poly41_39840</name>
</gene>
<evidence type="ECO:0000256" key="1">
    <source>
        <dbReference type="SAM" id="SignalP"/>
    </source>
</evidence>
<protein>
    <recommendedName>
        <fullName evidence="4">DUF1579 domain-containing protein</fullName>
    </recommendedName>
</protein>
<proteinExistence type="predicted"/>
<name>A0A5C6DGJ6_9BACT</name>
<feature type="chain" id="PRO_5022719590" description="DUF1579 domain-containing protein" evidence="1">
    <location>
        <begin position="25"/>
        <end position="180"/>
    </location>
</feature>
<accession>A0A5C6DGJ6</accession>
<evidence type="ECO:0008006" key="4">
    <source>
        <dbReference type="Google" id="ProtNLM"/>
    </source>
</evidence>
<dbReference type="Proteomes" id="UP000319143">
    <property type="component" value="Unassembled WGS sequence"/>
</dbReference>
<keyword evidence="3" id="KW-1185">Reference proteome</keyword>
<reference evidence="2 3" key="1">
    <citation type="submission" date="2019-02" db="EMBL/GenBank/DDBJ databases">
        <title>Deep-cultivation of Planctomycetes and their phenomic and genomic characterization uncovers novel biology.</title>
        <authorList>
            <person name="Wiegand S."/>
            <person name="Jogler M."/>
            <person name="Boedeker C."/>
            <person name="Pinto D."/>
            <person name="Vollmers J."/>
            <person name="Rivas-Marin E."/>
            <person name="Kohn T."/>
            <person name="Peeters S.H."/>
            <person name="Heuer A."/>
            <person name="Rast P."/>
            <person name="Oberbeckmann S."/>
            <person name="Bunk B."/>
            <person name="Jeske O."/>
            <person name="Meyerdierks A."/>
            <person name="Storesund J.E."/>
            <person name="Kallscheuer N."/>
            <person name="Luecker S."/>
            <person name="Lage O.M."/>
            <person name="Pohl T."/>
            <person name="Merkel B.J."/>
            <person name="Hornburger P."/>
            <person name="Mueller R.-W."/>
            <person name="Bruemmer F."/>
            <person name="Labrenz M."/>
            <person name="Spormann A.M."/>
            <person name="Op Den Camp H."/>
            <person name="Overmann J."/>
            <person name="Amann R."/>
            <person name="Jetten M.S.M."/>
            <person name="Mascher T."/>
            <person name="Medema M.H."/>
            <person name="Devos D.P."/>
            <person name="Kaster A.-K."/>
            <person name="Ovreas L."/>
            <person name="Rohde M."/>
            <person name="Galperin M.Y."/>
            <person name="Jogler C."/>
        </authorList>
    </citation>
    <scope>NUCLEOTIDE SEQUENCE [LARGE SCALE GENOMIC DNA]</scope>
    <source>
        <strain evidence="2 3">Poly41</strain>
    </source>
</reference>
<keyword evidence="1" id="KW-0732">Signal</keyword>
<evidence type="ECO:0000313" key="3">
    <source>
        <dbReference type="Proteomes" id="UP000319143"/>
    </source>
</evidence>
<sequence precursor="true">MKRFSILIALAAIVTANTCVVASAEGISDEIVKELDYLVGKWESEGNVGDKHQVGGFTCRWARTEEKEKVCLFAEFSYKTGDDINSGVTLIGWNEAKQSIEDRGFNASGGNATLLWTIKSPKLWQGDLTFIKNGETLKGKGDLIKKSDSEFVFEAEYDNGDVSRIVFRKLKQERKKKAKE</sequence>
<comment type="caution">
    <text evidence="2">The sequence shown here is derived from an EMBL/GenBank/DDBJ whole genome shotgun (WGS) entry which is preliminary data.</text>
</comment>
<dbReference type="AlphaFoldDB" id="A0A5C6DGJ6"/>